<evidence type="ECO:0000256" key="10">
    <source>
        <dbReference type="ARBA" id="ARBA00023136"/>
    </source>
</evidence>
<evidence type="ECO:0000256" key="4">
    <source>
        <dbReference type="ARBA" id="ARBA00022692"/>
    </source>
</evidence>
<evidence type="ECO:0000256" key="12">
    <source>
        <dbReference type="SAM" id="Coils"/>
    </source>
</evidence>
<evidence type="ECO:0000313" key="14">
    <source>
        <dbReference type="Proteomes" id="UP001151529"/>
    </source>
</evidence>
<dbReference type="GO" id="GO:0006888">
    <property type="term" value="P:endoplasmic reticulum to Golgi vesicle-mediated transport"/>
    <property type="evidence" value="ECO:0007669"/>
    <property type="project" value="UniProtKB-UniRule"/>
</dbReference>
<feature type="transmembrane region" description="Helical" evidence="11">
    <location>
        <begin position="84"/>
        <end position="104"/>
    </location>
</feature>
<evidence type="ECO:0000256" key="6">
    <source>
        <dbReference type="ARBA" id="ARBA00022824"/>
    </source>
</evidence>
<keyword evidence="14" id="KW-1185">Reference proteome</keyword>
<dbReference type="GO" id="GO:0006886">
    <property type="term" value="P:intracellular protein transport"/>
    <property type="evidence" value="ECO:0007669"/>
    <property type="project" value="UniProtKB-UniRule"/>
</dbReference>
<keyword evidence="8 11" id="KW-1133">Transmembrane helix</keyword>
<keyword evidence="10 11" id="KW-0472">Membrane</keyword>
<keyword evidence="11" id="KW-0931">ER-Golgi transport</keyword>
<feature type="coiled-coil region" evidence="12">
    <location>
        <begin position="153"/>
        <end position="208"/>
    </location>
</feature>
<dbReference type="OrthoDB" id="435607at2759"/>
<dbReference type="GO" id="GO:0070973">
    <property type="term" value="P:protein localization to endoplasmic reticulum exit site"/>
    <property type="evidence" value="ECO:0007669"/>
    <property type="project" value="UniProtKB-UniRule"/>
</dbReference>
<reference evidence="13" key="2">
    <citation type="journal article" date="2023" name="Int. J. Mol. Sci.">
        <title>De Novo Assembly and Annotation of 11 Diverse Shrub Willow (Salix) Genomes Reveals Novel Gene Organization in Sex-Linked Regions.</title>
        <authorList>
            <person name="Hyden B."/>
            <person name="Feng K."/>
            <person name="Yates T.B."/>
            <person name="Jawdy S."/>
            <person name="Cereghino C."/>
            <person name="Smart L.B."/>
            <person name="Muchero W."/>
        </authorList>
    </citation>
    <scope>NUCLEOTIDE SEQUENCE [LARGE SCALE GENOMIC DNA]</scope>
    <source>
        <tissue evidence="13">Shoot tip</tissue>
    </source>
</reference>
<dbReference type="InterPro" id="IPR008417">
    <property type="entry name" value="BAP29/BAP31"/>
</dbReference>
<keyword evidence="4 11" id="KW-0812">Transmembrane</keyword>
<sequence>MIQLLYIAIFSEMGLILTLVFRSPLRKFVIMGLDRVKRGRGPVVVKTVSATIIVLFFSNIYTIVNIQNRKMEAGALNPTDEILMAMNLLQASLLGFMIFLALMIDRLHHYIRELRLLRKAMEAAKKQNRGFEDGKNGEGKGLGEEVETLRSKVKWLESECEAKAKEAEAAEAKAEALRKQSEGSLLQYDHLLEDNQNLRNQLESIDQNLSQSGGKKTIFQLFFLVVVCKGETFVQGNK</sequence>
<evidence type="ECO:0000256" key="8">
    <source>
        <dbReference type="ARBA" id="ARBA00022989"/>
    </source>
</evidence>
<evidence type="ECO:0000256" key="9">
    <source>
        <dbReference type="ARBA" id="ARBA00023054"/>
    </source>
</evidence>
<comment type="function">
    <text evidence="11">May play a role in anterograde transport of membrane proteins from the endoplasmic reticulum to the Golgi.</text>
</comment>
<evidence type="ECO:0000256" key="2">
    <source>
        <dbReference type="ARBA" id="ARBA00007956"/>
    </source>
</evidence>
<reference evidence="13" key="1">
    <citation type="submission" date="2022-11" db="EMBL/GenBank/DDBJ databases">
        <authorList>
            <person name="Hyden B.L."/>
            <person name="Feng K."/>
            <person name="Yates T."/>
            <person name="Jawdy S."/>
            <person name="Smart L.B."/>
            <person name="Muchero W."/>
        </authorList>
    </citation>
    <scope>NUCLEOTIDE SEQUENCE</scope>
    <source>
        <tissue evidence="13">Shoot tip</tissue>
    </source>
</reference>
<evidence type="ECO:0000256" key="7">
    <source>
        <dbReference type="ARBA" id="ARBA00022927"/>
    </source>
</evidence>
<organism evidence="13 14">
    <name type="scientific">Salix viminalis</name>
    <name type="common">Common osier</name>
    <name type="synonym">Basket willow</name>
    <dbReference type="NCBI Taxonomy" id="40686"/>
    <lineage>
        <taxon>Eukaryota</taxon>
        <taxon>Viridiplantae</taxon>
        <taxon>Streptophyta</taxon>
        <taxon>Embryophyta</taxon>
        <taxon>Tracheophyta</taxon>
        <taxon>Spermatophyta</taxon>
        <taxon>Magnoliopsida</taxon>
        <taxon>eudicotyledons</taxon>
        <taxon>Gunneridae</taxon>
        <taxon>Pentapetalae</taxon>
        <taxon>rosids</taxon>
        <taxon>fabids</taxon>
        <taxon>Malpighiales</taxon>
        <taxon>Salicaceae</taxon>
        <taxon>Saliceae</taxon>
        <taxon>Salix</taxon>
    </lineage>
</organism>
<keyword evidence="5" id="KW-0053">Apoptosis</keyword>
<dbReference type="PANTHER" id="PTHR12701:SF18">
    <property type="entry name" value="ENDOPLASMIC RETICULUM TRANSMEMBRANE PROTEIN"/>
    <property type="match status" value="1"/>
</dbReference>
<proteinExistence type="inferred from homology"/>
<dbReference type="AlphaFoldDB" id="A0A9Q0NRN8"/>
<feature type="transmembrane region" description="Helical" evidence="11">
    <location>
        <begin position="43"/>
        <end position="64"/>
    </location>
</feature>
<evidence type="ECO:0000256" key="11">
    <source>
        <dbReference type="RuleBase" id="RU367026"/>
    </source>
</evidence>
<comment type="similarity">
    <text evidence="2 11">Belongs to the BCAP29/BCAP31 family.</text>
</comment>
<dbReference type="Proteomes" id="UP001151529">
    <property type="component" value="Chromosome 14"/>
</dbReference>
<keyword evidence="7 11" id="KW-0653">Protein transport</keyword>
<protein>
    <recommendedName>
        <fullName evidence="11">Endoplasmic reticulum transmembrane protein</fullName>
    </recommendedName>
</protein>
<keyword evidence="3 11" id="KW-0813">Transport</keyword>
<evidence type="ECO:0000256" key="5">
    <source>
        <dbReference type="ARBA" id="ARBA00022703"/>
    </source>
</evidence>
<evidence type="ECO:0000256" key="1">
    <source>
        <dbReference type="ARBA" id="ARBA00004477"/>
    </source>
</evidence>
<feature type="transmembrane region" description="Helical" evidence="11">
    <location>
        <begin position="6"/>
        <end position="22"/>
    </location>
</feature>
<dbReference type="PANTHER" id="PTHR12701">
    <property type="entry name" value="BCR-ASSOCIATED PROTEIN, BAP"/>
    <property type="match status" value="1"/>
</dbReference>
<evidence type="ECO:0000313" key="13">
    <source>
        <dbReference type="EMBL" id="KAJ6674680.1"/>
    </source>
</evidence>
<keyword evidence="9 12" id="KW-0175">Coiled coil</keyword>
<accession>A0A9Q0NRN8</accession>
<keyword evidence="6 11" id="KW-0256">Endoplasmic reticulum</keyword>
<dbReference type="FunFam" id="1.20.5.110:FF:000011">
    <property type="entry name" value="B-cell receptor-associated protein 29"/>
    <property type="match status" value="1"/>
</dbReference>
<dbReference type="Gene3D" id="1.20.5.110">
    <property type="match status" value="1"/>
</dbReference>
<name>A0A9Q0NRN8_SALVM</name>
<dbReference type="EMBL" id="JAPFFL010000016">
    <property type="protein sequence ID" value="KAJ6674680.1"/>
    <property type="molecule type" value="Genomic_DNA"/>
</dbReference>
<dbReference type="GO" id="GO:0005789">
    <property type="term" value="C:endoplasmic reticulum membrane"/>
    <property type="evidence" value="ECO:0007669"/>
    <property type="project" value="UniProtKB-SubCell"/>
</dbReference>
<comment type="subcellular location">
    <subcellularLocation>
        <location evidence="1 11">Endoplasmic reticulum membrane</location>
        <topology evidence="1 11">Multi-pass membrane protein</topology>
    </subcellularLocation>
</comment>
<gene>
    <name evidence="13" type="ORF">OIU85_010909</name>
</gene>
<evidence type="ECO:0000256" key="3">
    <source>
        <dbReference type="ARBA" id="ARBA00022448"/>
    </source>
</evidence>
<comment type="caution">
    <text evidence="13">The sequence shown here is derived from an EMBL/GenBank/DDBJ whole genome shotgun (WGS) entry which is preliminary data.</text>
</comment>